<sequence length="126" mass="14136">MTFRSLQMNTTGSSLEEECGSGDGDYWLKKAFLMLDNARIIYQRQAETNFKVLPKLSDTLFELSEVAVEKYHQAIRKLDEGTNSNADSDCTSNSGEAATSIQIRKKPDDTSNVAMDIMSRKKKSNQ</sequence>
<evidence type="ECO:0000256" key="1">
    <source>
        <dbReference type="SAM" id="MobiDB-lite"/>
    </source>
</evidence>
<evidence type="ECO:0000313" key="3">
    <source>
        <dbReference type="Proteomes" id="UP000000305"/>
    </source>
</evidence>
<feature type="region of interest" description="Disordered" evidence="1">
    <location>
        <begin position="78"/>
        <end position="126"/>
    </location>
</feature>
<dbReference type="EMBL" id="GL732570">
    <property type="protein sequence ID" value="EFX76150.1"/>
    <property type="molecule type" value="Genomic_DNA"/>
</dbReference>
<reference evidence="2 3" key="1">
    <citation type="journal article" date="2011" name="Science">
        <title>The ecoresponsive genome of Daphnia pulex.</title>
        <authorList>
            <person name="Colbourne J.K."/>
            <person name="Pfrender M.E."/>
            <person name="Gilbert D."/>
            <person name="Thomas W.K."/>
            <person name="Tucker A."/>
            <person name="Oakley T.H."/>
            <person name="Tokishita S."/>
            <person name="Aerts A."/>
            <person name="Arnold G.J."/>
            <person name="Basu M.K."/>
            <person name="Bauer D.J."/>
            <person name="Caceres C.E."/>
            <person name="Carmel L."/>
            <person name="Casola C."/>
            <person name="Choi J.H."/>
            <person name="Detter J.C."/>
            <person name="Dong Q."/>
            <person name="Dusheyko S."/>
            <person name="Eads B.D."/>
            <person name="Frohlich T."/>
            <person name="Geiler-Samerotte K.A."/>
            <person name="Gerlach D."/>
            <person name="Hatcher P."/>
            <person name="Jogdeo S."/>
            <person name="Krijgsveld J."/>
            <person name="Kriventseva E.V."/>
            <person name="Kultz D."/>
            <person name="Laforsch C."/>
            <person name="Lindquist E."/>
            <person name="Lopez J."/>
            <person name="Manak J.R."/>
            <person name="Muller J."/>
            <person name="Pangilinan J."/>
            <person name="Patwardhan R.P."/>
            <person name="Pitluck S."/>
            <person name="Pritham E.J."/>
            <person name="Rechtsteiner A."/>
            <person name="Rho M."/>
            <person name="Rogozin I.B."/>
            <person name="Sakarya O."/>
            <person name="Salamov A."/>
            <person name="Schaack S."/>
            <person name="Shapiro H."/>
            <person name="Shiga Y."/>
            <person name="Skalitzky C."/>
            <person name="Smith Z."/>
            <person name="Souvorov A."/>
            <person name="Sung W."/>
            <person name="Tang Z."/>
            <person name="Tsuchiya D."/>
            <person name="Tu H."/>
            <person name="Vos H."/>
            <person name="Wang M."/>
            <person name="Wolf Y.I."/>
            <person name="Yamagata H."/>
            <person name="Yamada T."/>
            <person name="Ye Y."/>
            <person name="Shaw J.R."/>
            <person name="Andrews J."/>
            <person name="Crease T.J."/>
            <person name="Tang H."/>
            <person name="Lucas S.M."/>
            <person name="Robertson H.M."/>
            <person name="Bork P."/>
            <person name="Koonin E.V."/>
            <person name="Zdobnov E.M."/>
            <person name="Grigoriev I.V."/>
            <person name="Lynch M."/>
            <person name="Boore J.L."/>
        </authorList>
    </citation>
    <scope>NUCLEOTIDE SEQUENCE [LARGE SCALE GENOMIC DNA]</scope>
</reference>
<accession>E9GWN2</accession>
<dbReference type="Proteomes" id="UP000000305">
    <property type="component" value="Unassembled WGS sequence"/>
</dbReference>
<proteinExistence type="predicted"/>
<evidence type="ECO:0000313" key="2">
    <source>
        <dbReference type="EMBL" id="EFX76150.1"/>
    </source>
</evidence>
<dbReference type="AlphaFoldDB" id="E9GWN2"/>
<gene>
    <name evidence="2" type="ORF">DAPPUDRAFT_107298</name>
</gene>
<dbReference type="HOGENOM" id="CLU_1983816_0_0_1"/>
<keyword evidence="3" id="KW-1185">Reference proteome</keyword>
<organism evidence="2 3">
    <name type="scientific">Daphnia pulex</name>
    <name type="common">Water flea</name>
    <dbReference type="NCBI Taxonomy" id="6669"/>
    <lineage>
        <taxon>Eukaryota</taxon>
        <taxon>Metazoa</taxon>
        <taxon>Ecdysozoa</taxon>
        <taxon>Arthropoda</taxon>
        <taxon>Crustacea</taxon>
        <taxon>Branchiopoda</taxon>
        <taxon>Diplostraca</taxon>
        <taxon>Cladocera</taxon>
        <taxon>Anomopoda</taxon>
        <taxon>Daphniidae</taxon>
        <taxon>Daphnia</taxon>
    </lineage>
</organism>
<dbReference type="InParanoid" id="E9GWN2"/>
<protein>
    <submittedName>
        <fullName evidence="2">Uncharacterized protein</fullName>
    </submittedName>
</protein>
<name>E9GWN2_DAPPU</name>
<dbReference type="KEGG" id="dpx:DAPPUDRAFT_107298"/>
<feature type="compositionally biased region" description="Polar residues" evidence="1">
    <location>
        <begin position="81"/>
        <end position="102"/>
    </location>
</feature>